<dbReference type="Proteomes" id="UP000466966">
    <property type="component" value="Unassembled WGS sequence"/>
</dbReference>
<dbReference type="Gene3D" id="3.30.70.560">
    <property type="entry name" value="7,8-Dihydro-6-hydroxymethylpterin-pyrophosphokinase HPPK"/>
    <property type="match status" value="1"/>
</dbReference>
<evidence type="ECO:0000259" key="13">
    <source>
        <dbReference type="Pfam" id="PF01288"/>
    </source>
</evidence>
<evidence type="ECO:0000256" key="11">
    <source>
        <dbReference type="ARBA" id="ARBA00029766"/>
    </source>
</evidence>
<dbReference type="AlphaFoldDB" id="A0A844YTD7"/>
<dbReference type="InterPro" id="IPR000550">
    <property type="entry name" value="Hppk"/>
</dbReference>
<dbReference type="GO" id="GO:0003848">
    <property type="term" value="F:2-amino-4-hydroxy-6-hydroxymethyldihydropteridine diphosphokinase activity"/>
    <property type="evidence" value="ECO:0007669"/>
    <property type="project" value="UniProtKB-EC"/>
</dbReference>
<evidence type="ECO:0000313" key="14">
    <source>
        <dbReference type="EMBL" id="MXO70098.1"/>
    </source>
</evidence>
<evidence type="ECO:0000256" key="4">
    <source>
        <dbReference type="ARBA" id="ARBA00016218"/>
    </source>
</evidence>
<organism evidence="14 15">
    <name type="scientific">Alteraurantiacibacter buctensis</name>
    <dbReference type="NCBI Taxonomy" id="1503981"/>
    <lineage>
        <taxon>Bacteria</taxon>
        <taxon>Pseudomonadati</taxon>
        <taxon>Pseudomonadota</taxon>
        <taxon>Alphaproteobacteria</taxon>
        <taxon>Sphingomonadales</taxon>
        <taxon>Erythrobacteraceae</taxon>
        <taxon>Alteraurantiacibacter</taxon>
    </lineage>
</organism>
<keyword evidence="15" id="KW-1185">Reference proteome</keyword>
<name>A0A844YTD7_9SPHN</name>
<keyword evidence="6" id="KW-0547">Nucleotide-binding</keyword>
<dbReference type="PANTHER" id="PTHR43071:SF1">
    <property type="entry name" value="2-AMINO-4-HYDROXY-6-HYDROXYMETHYLDIHYDROPTERIDINE PYROPHOSPHOKINASE"/>
    <property type="match status" value="1"/>
</dbReference>
<evidence type="ECO:0000256" key="10">
    <source>
        <dbReference type="ARBA" id="ARBA00029409"/>
    </source>
</evidence>
<protein>
    <recommendedName>
        <fullName evidence="4">2-amino-4-hydroxy-6-hydroxymethyldihydropteridine pyrophosphokinase</fullName>
        <ecNumber evidence="3">2.7.6.3</ecNumber>
    </recommendedName>
    <alternativeName>
        <fullName evidence="11">6-hydroxymethyl-7,8-dihydropterin pyrophosphokinase</fullName>
    </alternativeName>
    <alternativeName>
        <fullName evidence="12">7,8-dihydro-6-hydroxymethylpterin-pyrophosphokinase</fullName>
    </alternativeName>
</protein>
<dbReference type="SUPFAM" id="SSF55083">
    <property type="entry name" value="6-hydroxymethyl-7,8-dihydropterin pyrophosphokinase, HPPK"/>
    <property type="match status" value="1"/>
</dbReference>
<sequence length="165" mass="18275">MSTSLYLLALGSNQCHPHLGSPREVVAAAAGLIDETLGRVLARSPIIASAPIGPSLRRYANATLVLDSALDPHELLTALQWLEAQLGRKRRGQRWRSRVIDLDIVLWSGGLVADPDLKVPHPLFRQRDFVLRPAAAIAPHWRDPLTGLTLAHLHARLTRRRPLPR</sequence>
<evidence type="ECO:0000256" key="5">
    <source>
        <dbReference type="ARBA" id="ARBA00022679"/>
    </source>
</evidence>
<evidence type="ECO:0000256" key="1">
    <source>
        <dbReference type="ARBA" id="ARBA00005051"/>
    </source>
</evidence>
<dbReference type="UniPathway" id="UPA00077">
    <property type="reaction ID" value="UER00155"/>
</dbReference>
<dbReference type="PANTHER" id="PTHR43071">
    <property type="entry name" value="2-AMINO-4-HYDROXY-6-HYDROXYMETHYLDIHYDROPTERIDINE PYROPHOSPHOKINASE"/>
    <property type="match status" value="1"/>
</dbReference>
<evidence type="ECO:0000256" key="12">
    <source>
        <dbReference type="ARBA" id="ARBA00033413"/>
    </source>
</evidence>
<dbReference type="EMBL" id="WTYV01000001">
    <property type="protein sequence ID" value="MXO70098.1"/>
    <property type="molecule type" value="Genomic_DNA"/>
</dbReference>
<dbReference type="OrthoDB" id="9808041at2"/>
<comment type="pathway">
    <text evidence="1">Cofactor biosynthesis; tetrahydrofolate biosynthesis; 2-amino-4-hydroxy-6-hydroxymethyl-7,8-dihydropteridine diphosphate from 7,8-dihydroneopterin triphosphate: step 4/4.</text>
</comment>
<keyword evidence="9" id="KW-0289">Folate biosynthesis</keyword>
<gene>
    <name evidence="14" type="primary">folK</name>
    <name evidence="14" type="ORF">GRI99_00430</name>
</gene>
<dbReference type="GO" id="GO:0005524">
    <property type="term" value="F:ATP binding"/>
    <property type="evidence" value="ECO:0007669"/>
    <property type="project" value="UniProtKB-KW"/>
</dbReference>
<comment type="function">
    <text evidence="10">Catalyzes the transfer of pyrophosphate from adenosine triphosphate (ATP) to 6-hydroxymethyl-7,8-dihydropterin, an enzymatic step in folate biosynthesis pathway.</text>
</comment>
<dbReference type="GO" id="GO:0016301">
    <property type="term" value="F:kinase activity"/>
    <property type="evidence" value="ECO:0007669"/>
    <property type="project" value="UniProtKB-KW"/>
</dbReference>
<evidence type="ECO:0000256" key="8">
    <source>
        <dbReference type="ARBA" id="ARBA00022840"/>
    </source>
</evidence>
<dbReference type="CDD" id="cd00483">
    <property type="entry name" value="HPPK"/>
    <property type="match status" value="1"/>
</dbReference>
<comment type="caution">
    <text evidence="14">The sequence shown here is derived from an EMBL/GenBank/DDBJ whole genome shotgun (WGS) entry which is preliminary data.</text>
</comment>
<dbReference type="Pfam" id="PF01288">
    <property type="entry name" value="HPPK"/>
    <property type="match status" value="1"/>
</dbReference>
<evidence type="ECO:0000256" key="9">
    <source>
        <dbReference type="ARBA" id="ARBA00022909"/>
    </source>
</evidence>
<evidence type="ECO:0000256" key="2">
    <source>
        <dbReference type="ARBA" id="ARBA00005810"/>
    </source>
</evidence>
<accession>A0A844YTD7</accession>
<keyword evidence="5 14" id="KW-0808">Transferase</keyword>
<feature type="domain" description="7,8-dihydro-6-hydroxymethylpterin-pyrophosphokinase" evidence="13">
    <location>
        <begin position="8"/>
        <end position="139"/>
    </location>
</feature>
<evidence type="ECO:0000256" key="6">
    <source>
        <dbReference type="ARBA" id="ARBA00022741"/>
    </source>
</evidence>
<evidence type="ECO:0000256" key="7">
    <source>
        <dbReference type="ARBA" id="ARBA00022777"/>
    </source>
</evidence>
<keyword evidence="7 14" id="KW-0418">Kinase</keyword>
<keyword evidence="8" id="KW-0067">ATP-binding</keyword>
<dbReference type="EC" id="2.7.6.3" evidence="3"/>
<dbReference type="GO" id="GO:0046656">
    <property type="term" value="P:folic acid biosynthetic process"/>
    <property type="evidence" value="ECO:0007669"/>
    <property type="project" value="UniProtKB-KW"/>
</dbReference>
<reference evidence="14 15" key="1">
    <citation type="submission" date="2019-12" db="EMBL/GenBank/DDBJ databases">
        <title>Genomic-based taxomic classification of the family Erythrobacteraceae.</title>
        <authorList>
            <person name="Xu L."/>
        </authorList>
    </citation>
    <scope>NUCLEOTIDE SEQUENCE [LARGE SCALE GENOMIC DNA]</scope>
    <source>
        <strain evidence="14 15">M0322</strain>
    </source>
</reference>
<dbReference type="NCBIfam" id="TIGR01498">
    <property type="entry name" value="folK"/>
    <property type="match status" value="1"/>
</dbReference>
<comment type="similarity">
    <text evidence="2">Belongs to the HPPK family.</text>
</comment>
<proteinExistence type="inferred from homology"/>
<dbReference type="InterPro" id="IPR035907">
    <property type="entry name" value="Hppk_sf"/>
</dbReference>
<evidence type="ECO:0000313" key="15">
    <source>
        <dbReference type="Proteomes" id="UP000466966"/>
    </source>
</evidence>
<evidence type="ECO:0000256" key="3">
    <source>
        <dbReference type="ARBA" id="ARBA00013253"/>
    </source>
</evidence>
<dbReference type="GO" id="GO:0046654">
    <property type="term" value="P:tetrahydrofolate biosynthetic process"/>
    <property type="evidence" value="ECO:0007669"/>
    <property type="project" value="UniProtKB-UniPathway"/>
</dbReference>